<dbReference type="EMBL" id="KM355697">
    <property type="protein sequence ID" value="AIT53023.1"/>
    <property type="molecule type" value="Genomic_DNA"/>
</dbReference>
<proteinExistence type="predicted"/>
<evidence type="ECO:0000313" key="2">
    <source>
        <dbReference type="EMBL" id="AIT53023.1"/>
    </source>
</evidence>
<feature type="region of interest" description="Disordered" evidence="1">
    <location>
        <begin position="39"/>
        <end position="73"/>
    </location>
</feature>
<protein>
    <submittedName>
        <fullName evidence="2">ORF 14</fullName>
    </submittedName>
</protein>
<sequence length="110" mass="12414">MKRIQINLILTIACIQLSAESQPTPVSITELYIPRPLPESPIPPSRPPRPLPESPIPPSRPPRPLPESPIPQPTPNIHNHLFYMKIYNAFTAEYNPYPIFTHLSCLVTCV</sequence>
<evidence type="ECO:0000256" key="1">
    <source>
        <dbReference type="SAM" id="MobiDB-lite"/>
    </source>
</evidence>
<organismHost>
    <name type="scientific">Homo sapiens</name>
    <name type="common">Human</name>
    <dbReference type="NCBI Taxonomy" id="9606"/>
</organismHost>
<gene>
    <name evidence="2" type="primary">ORF 14</name>
</gene>
<organism evidence="2">
    <name type="scientific">Human herpesvirus 3</name>
    <name type="common">HHV-3</name>
    <name type="synonym">Varicella-zoster virus</name>
    <dbReference type="NCBI Taxonomy" id="10335"/>
    <lineage>
        <taxon>Viruses</taxon>
        <taxon>Duplodnaviria</taxon>
        <taxon>Heunggongvirae</taxon>
        <taxon>Peploviricota</taxon>
        <taxon>Herviviricetes</taxon>
        <taxon>Herpesvirales</taxon>
        <taxon>Orthoherpesviridae</taxon>
        <taxon>Alphaherpesvirinae</taxon>
        <taxon>Varicellovirus</taxon>
        <taxon>Varicellovirus humanalpha3</taxon>
    </lineage>
</organism>
<name>A0A097HWP9_HHV3</name>
<reference evidence="2" key="1">
    <citation type="journal article" date="2014" name="J. Virol.">
        <title>Evolution of co-circulating varicella zoster virus genotypes during a chickenpox outbreak in Guinea Bissau.</title>
        <authorList>
            <person name="Depledge D."/>
            <person name="Gray E."/>
            <person name="Kundu S."/>
            <person name="Cooray S."/>
            <person name="Poulsen A."/>
            <person name="Aaby P."/>
            <person name="Breuer J."/>
        </authorList>
    </citation>
    <scope>NUCLEOTIDE SEQUENCE</scope>
    <source>
        <strain evidence="2">Bandim2</strain>
    </source>
</reference>
<accession>A0A097HWP9</accession>
<reference evidence="2" key="2">
    <citation type="submission" date="2014-08" db="EMBL/GenBank/DDBJ databases">
        <authorList>
            <person name="Depledge D.P."/>
        </authorList>
    </citation>
    <scope>NUCLEOTIDE SEQUENCE</scope>
    <source>
        <strain evidence="2">Bandim2</strain>
    </source>
</reference>